<organism evidence="2">
    <name type="scientific">Cladocopium goreaui</name>
    <dbReference type="NCBI Taxonomy" id="2562237"/>
    <lineage>
        <taxon>Eukaryota</taxon>
        <taxon>Sar</taxon>
        <taxon>Alveolata</taxon>
        <taxon>Dinophyceae</taxon>
        <taxon>Suessiales</taxon>
        <taxon>Symbiodiniaceae</taxon>
        <taxon>Cladocopium</taxon>
    </lineage>
</organism>
<protein>
    <submittedName>
        <fullName evidence="2">Uncharacterized protein</fullName>
    </submittedName>
</protein>
<evidence type="ECO:0000313" key="3">
    <source>
        <dbReference type="EMBL" id="CAL1142856.1"/>
    </source>
</evidence>
<comment type="caution">
    <text evidence="2">The sequence shown here is derived from an EMBL/GenBank/DDBJ whole genome shotgun (WGS) entry which is preliminary data.</text>
</comment>
<reference evidence="3" key="2">
    <citation type="submission" date="2024-04" db="EMBL/GenBank/DDBJ databases">
        <authorList>
            <person name="Chen Y."/>
            <person name="Shah S."/>
            <person name="Dougan E. K."/>
            <person name="Thang M."/>
            <person name="Chan C."/>
        </authorList>
    </citation>
    <scope>NUCLEOTIDE SEQUENCE [LARGE SCALE GENOMIC DNA]</scope>
</reference>
<evidence type="ECO:0000313" key="2">
    <source>
        <dbReference type="EMBL" id="CAI3989481.1"/>
    </source>
</evidence>
<evidence type="ECO:0000313" key="4">
    <source>
        <dbReference type="Proteomes" id="UP001152797"/>
    </source>
</evidence>
<dbReference type="AlphaFoldDB" id="A0A9P1FVB0"/>
<evidence type="ECO:0000256" key="1">
    <source>
        <dbReference type="SAM" id="MobiDB-lite"/>
    </source>
</evidence>
<keyword evidence="4" id="KW-1185">Reference proteome</keyword>
<dbReference type="EMBL" id="CAMXCT030001374">
    <property type="protein sequence ID" value="CAL4776793.1"/>
    <property type="molecule type" value="Genomic_DNA"/>
</dbReference>
<feature type="non-terminal residue" evidence="2">
    <location>
        <position position="1"/>
    </location>
</feature>
<reference evidence="2" key="1">
    <citation type="submission" date="2022-10" db="EMBL/GenBank/DDBJ databases">
        <authorList>
            <person name="Chen Y."/>
            <person name="Dougan E. K."/>
            <person name="Chan C."/>
            <person name="Rhodes N."/>
            <person name="Thang M."/>
        </authorList>
    </citation>
    <scope>NUCLEOTIDE SEQUENCE</scope>
</reference>
<dbReference type="EMBL" id="CAMXCT020001374">
    <property type="protein sequence ID" value="CAL1142856.1"/>
    <property type="molecule type" value="Genomic_DNA"/>
</dbReference>
<feature type="region of interest" description="Disordered" evidence="1">
    <location>
        <begin position="74"/>
        <end position="101"/>
    </location>
</feature>
<proteinExistence type="predicted"/>
<name>A0A9P1FVB0_9DINO</name>
<sequence>ANPLKRPAQSVREWRRVETGLEVAEAEAAEAEAAVPGGFLPGQVARPAQLVRQHKVESQRAKLPMVELEVEDLTEPELEQVTPVPTRPASALTMRQDSAGS</sequence>
<gene>
    <name evidence="2" type="ORF">C1SCF055_LOCUS16554</name>
</gene>
<accession>A0A9P1FVB0</accession>
<dbReference type="Proteomes" id="UP001152797">
    <property type="component" value="Unassembled WGS sequence"/>
</dbReference>
<dbReference type="EMBL" id="CAMXCT010001374">
    <property type="protein sequence ID" value="CAI3989481.1"/>
    <property type="molecule type" value="Genomic_DNA"/>
</dbReference>